<dbReference type="InParanoid" id="A0A2P5IFC4"/>
<keyword evidence="2" id="KW-1133">Transmembrane helix</keyword>
<feature type="region of interest" description="Disordered" evidence="1">
    <location>
        <begin position="18"/>
        <end position="45"/>
    </location>
</feature>
<keyword evidence="2" id="KW-0812">Transmembrane</keyword>
<name>A0A2P5IFC4_DIAHE</name>
<feature type="transmembrane region" description="Helical" evidence="2">
    <location>
        <begin position="329"/>
        <end position="346"/>
    </location>
</feature>
<keyword evidence="4" id="KW-1185">Reference proteome</keyword>
<gene>
    <name evidence="3" type="ORF">DHEL01_v200417</name>
</gene>
<comment type="caution">
    <text evidence="3">The sequence shown here is derived from an EMBL/GenBank/DDBJ whole genome shotgun (WGS) entry which is preliminary data.</text>
</comment>
<proteinExistence type="predicted"/>
<dbReference type="AlphaFoldDB" id="A0A2P5IFC4"/>
<accession>A0A2P5IFC4</accession>
<organism evidence="3 4">
    <name type="scientific">Diaporthe helianthi</name>
    <dbReference type="NCBI Taxonomy" id="158607"/>
    <lineage>
        <taxon>Eukaryota</taxon>
        <taxon>Fungi</taxon>
        <taxon>Dikarya</taxon>
        <taxon>Ascomycota</taxon>
        <taxon>Pezizomycotina</taxon>
        <taxon>Sordariomycetes</taxon>
        <taxon>Sordariomycetidae</taxon>
        <taxon>Diaporthales</taxon>
        <taxon>Diaporthaceae</taxon>
        <taxon>Diaporthe</taxon>
    </lineage>
</organism>
<dbReference type="EMBL" id="MAVT02000016">
    <property type="protein sequence ID" value="POS81206.1"/>
    <property type="molecule type" value="Genomic_DNA"/>
</dbReference>
<feature type="region of interest" description="Disordered" evidence="1">
    <location>
        <begin position="59"/>
        <end position="88"/>
    </location>
</feature>
<evidence type="ECO:0000256" key="1">
    <source>
        <dbReference type="SAM" id="MobiDB-lite"/>
    </source>
</evidence>
<keyword evidence="2" id="KW-0472">Membrane</keyword>
<feature type="transmembrane region" description="Helical" evidence="2">
    <location>
        <begin position="268"/>
        <end position="291"/>
    </location>
</feature>
<dbReference type="OrthoDB" id="5234361at2759"/>
<reference evidence="3" key="1">
    <citation type="submission" date="2017-09" db="EMBL/GenBank/DDBJ databases">
        <title>Polyketide synthases of a Diaporthe helianthi virulent isolate.</title>
        <authorList>
            <person name="Baroncelli R."/>
        </authorList>
    </citation>
    <scope>NUCLEOTIDE SEQUENCE [LARGE SCALE GENOMIC DNA]</scope>
    <source>
        <strain evidence="3">7/96</strain>
    </source>
</reference>
<feature type="transmembrane region" description="Helical" evidence="2">
    <location>
        <begin position="303"/>
        <end position="323"/>
    </location>
</feature>
<evidence type="ECO:0000313" key="4">
    <source>
        <dbReference type="Proteomes" id="UP000094444"/>
    </source>
</evidence>
<protein>
    <submittedName>
        <fullName evidence="3">Uncharacterized protein</fullName>
    </submittedName>
</protein>
<evidence type="ECO:0000256" key="2">
    <source>
        <dbReference type="SAM" id="Phobius"/>
    </source>
</evidence>
<sequence length="369" mass="40238">MSSSALKGAVMRSVCGQGRVGFTDGQGEEVRQRGPSPLNQVDSLEGAGCRAASYGECTESRLGGRRRSPPRVPGPGQASPRSRKVTRDGGLSVWVPGAHRSLSCRSLTPPPRTPTRLSSCERHGKMDTRSVDLSCSRCIRIFLEESTVSPSSELCGVPASKSFTPSGGWRQLPGKDKGTQTTRRVDFHTFDASWAAFQSSKALRQPLCDCVFGCIHADSHCHHKKDVLEKLCGYTRNGPSAGGFMEIRDSGTSLTVITRGPKEPSSDYIRGMLTMVNFAFFDSLLFPMFISLPVRQGPHSTKIAITMMLCLAVVTSFVIQLFICRQVAFYRLILVLSVALSVRYWYTSQLCGTGLLTNLCRECFTSGTT</sequence>
<dbReference type="Proteomes" id="UP000094444">
    <property type="component" value="Unassembled WGS sequence"/>
</dbReference>
<evidence type="ECO:0000313" key="3">
    <source>
        <dbReference type="EMBL" id="POS81206.1"/>
    </source>
</evidence>